<protein>
    <submittedName>
        <fullName evidence="1">Uncharacterized protein</fullName>
    </submittedName>
</protein>
<dbReference type="PANTHER" id="PTHR15977">
    <property type="entry name" value="CILIA- AND FLAGELLA-ASSOCIATED PROTEIN 46"/>
    <property type="match status" value="1"/>
</dbReference>
<proteinExistence type="predicted"/>
<evidence type="ECO:0000313" key="1">
    <source>
        <dbReference type="EMBL" id="CAD8452890.1"/>
    </source>
</evidence>
<dbReference type="PANTHER" id="PTHR15977:SF15">
    <property type="entry name" value="CILIA- AND FLAGELLA-ASSOCIATED PROTEIN 46"/>
    <property type="match status" value="1"/>
</dbReference>
<sequence length="751" mass="84136">MHSVGTSFIPVRMSFPISRLVQDLKMNLINVSARLCREEQWIRDQHRSDLPDRRHDDMEVLLKKHAKCFSSGVQQPKKLTEGYRLMHVASEVSNLYNLDLDHRRKARMLACHGTGYRQIVSDISEEFNSEAKVDDKICTWLRPWDLCCGVIQRENDKAKQDEKLGVLTGDCNGNDTVATPRTEIEKHARRDLLARRATALKQTISLSTDGIQILNRSLNAAIAADDIMTIIQSSSEAIDLVGGWNPYLTAGYLHLYQSAKLRKHAIALLVNALPANNPERLVYDKKFTVVNAGEEHICNELLSSMDKYLDRKSPSHSRTRVSLSDCPKVEISEDLLKAIKGSGRFCPEPSLPTDGYNHTAEWEKLASYLCSKREDTVFVSIGYIEEHHALYGSLLSAEQGTKVSKMVISEAQKAEWLALRKEITAWRTALIQQLILYDNANCPHLEAIDVSLGGLLSACESFVTPLMSGLGLGGPDSVQGDESILMNKKVVFTVDRTVFDFYWEGMSFFANAVSMSRVFSLSLYMRQDFAAKRIMEKKMNKTMGYIVDPADPTESKQLYTTFKRVASKLKCKGFSPDSHSPSSGEWQNILKSNPTFLFSGFGSMMNRVQWRTIAPLNLIATNVALVNDKIVSESTQRREANAENSKSDIELEIDRLYNAALLLSVRGVNTLVINQHGLSQESAIRVQSHLLLGLTSGEDCGGCVARWRADIERKSTSRSKIKSSETKGSNRLYDRLNPIVFGVGESKIYSS</sequence>
<organism evidence="1">
    <name type="scientific">Amorphochlora amoebiformis</name>
    <dbReference type="NCBI Taxonomy" id="1561963"/>
    <lineage>
        <taxon>Eukaryota</taxon>
        <taxon>Sar</taxon>
        <taxon>Rhizaria</taxon>
        <taxon>Cercozoa</taxon>
        <taxon>Chlorarachniophyceae</taxon>
        <taxon>Amorphochlora</taxon>
    </lineage>
</organism>
<reference evidence="1" key="1">
    <citation type="submission" date="2021-01" db="EMBL/GenBank/DDBJ databases">
        <authorList>
            <person name="Corre E."/>
            <person name="Pelletier E."/>
            <person name="Niang G."/>
            <person name="Scheremetjew M."/>
            <person name="Finn R."/>
            <person name="Kale V."/>
            <person name="Holt S."/>
            <person name="Cochrane G."/>
            <person name="Meng A."/>
            <person name="Brown T."/>
            <person name="Cohen L."/>
        </authorList>
    </citation>
    <scope>NUCLEOTIDE SEQUENCE</scope>
    <source>
        <strain evidence="1">CCMP2058</strain>
    </source>
</reference>
<name>A0A7S0H332_9EUKA</name>
<dbReference type="InterPro" id="IPR039586">
    <property type="entry name" value="CFAP46"/>
</dbReference>
<accession>A0A7S0H332</accession>
<dbReference type="GO" id="GO:0060294">
    <property type="term" value="P:cilium movement involved in cell motility"/>
    <property type="evidence" value="ECO:0007669"/>
    <property type="project" value="InterPro"/>
</dbReference>
<gene>
    <name evidence="1" type="ORF">LAMO00422_LOCUS11830</name>
</gene>
<dbReference type="GO" id="GO:0035082">
    <property type="term" value="P:axoneme assembly"/>
    <property type="evidence" value="ECO:0007669"/>
    <property type="project" value="InterPro"/>
</dbReference>
<dbReference type="AlphaFoldDB" id="A0A7S0H332"/>
<dbReference type="EMBL" id="HBEM01017290">
    <property type="protein sequence ID" value="CAD8452890.1"/>
    <property type="molecule type" value="Transcribed_RNA"/>
</dbReference>